<feature type="domain" description="Multidrug resistance protein MdtA-like C-terminal permuted SH3" evidence="7">
    <location>
        <begin position="292"/>
        <end position="350"/>
    </location>
</feature>
<evidence type="ECO:0000256" key="3">
    <source>
        <dbReference type="SAM" id="Coils"/>
    </source>
</evidence>
<dbReference type="Pfam" id="PF25944">
    <property type="entry name" value="Beta-barrel_RND"/>
    <property type="match status" value="1"/>
</dbReference>
<dbReference type="Pfam" id="PF25967">
    <property type="entry name" value="RND-MFP_C"/>
    <property type="match status" value="1"/>
</dbReference>
<dbReference type="Gene3D" id="1.10.287.470">
    <property type="entry name" value="Helix hairpin bin"/>
    <property type="match status" value="1"/>
</dbReference>
<dbReference type="Gene3D" id="2.40.420.20">
    <property type="match status" value="1"/>
</dbReference>
<dbReference type="PROSITE" id="PS51257">
    <property type="entry name" value="PROKAR_LIPOPROTEIN"/>
    <property type="match status" value="1"/>
</dbReference>
<dbReference type="InterPro" id="IPR058625">
    <property type="entry name" value="MdtA-like_BSH"/>
</dbReference>
<dbReference type="InterPro" id="IPR058627">
    <property type="entry name" value="MdtA-like_C"/>
</dbReference>
<dbReference type="Gene3D" id="2.40.50.100">
    <property type="match status" value="1"/>
</dbReference>
<evidence type="ECO:0000259" key="6">
    <source>
        <dbReference type="Pfam" id="PF25944"/>
    </source>
</evidence>
<evidence type="ECO:0000256" key="2">
    <source>
        <dbReference type="ARBA" id="ARBA00009477"/>
    </source>
</evidence>
<dbReference type="PANTHER" id="PTHR30158">
    <property type="entry name" value="ACRA/E-RELATED COMPONENT OF DRUG EFFLUX TRANSPORTER"/>
    <property type="match status" value="1"/>
</dbReference>
<dbReference type="GO" id="GO:0030313">
    <property type="term" value="C:cell envelope"/>
    <property type="evidence" value="ECO:0007669"/>
    <property type="project" value="UniProtKB-SubCell"/>
</dbReference>
<dbReference type="InterPro" id="IPR058624">
    <property type="entry name" value="MdtA-like_HH"/>
</dbReference>
<accession>A0A291R115</accession>
<evidence type="ECO:0000259" key="7">
    <source>
        <dbReference type="Pfam" id="PF25967"/>
    </source>
</evidence>
<feature type="domain" description="Multidrug resistance protein MdtA-like alpha-helical hairpin" evidence="4">
    <location>
        <begin position="100"/>
        <end position="169"/>
    </location>
</feature>
<feature type="coiled-coil region" evidence="3">
    <location>
        <begin position="138"/>
        <end position="165"/>
    </location>
</feature>
<protein>
    <submittedName>
        <fullName evidence="8">Efflux transporter periplasmic adaptor subunit</fullName>
    </submittedName>
</protein>
<dbReference type="GO" id="GO:0046677">
    <property type="term" value="P:response to antibiotic"/>
    <property type="evidence" value="ECO:0007669"/>
    <property type="project" value="TreeGrafter"/>
</dbReference>
<organism evidence="8 9">
    <name type="scientific">Chitinophaga caeni</name>
    <dbReference type="NCBI Taxonomy" id="2029983"/>
    <lineage>
        <taxon>Bacteria</taxon>
        <taxon>Pseudomonadati</taxon>
        <taxon>Bacteroidota</taxon>
        <taxon>Chitinophagia</taxon>
        <taxon>Chitinophagales</taxon>
        <taxon>Chitinophagaceae</taxon>
        <taxon>Chitinophaga</taxon>
    </lineage>
</organism>
<dbReference type="InterPro" id="IPR058626">
    <property type="entry name" value="MdtA-like_b-barrel"/>
</dbReference>
<feature type="domain" description="Multidrug resistance protein MdtA-like barrel-sandwich hybrid" evidence="5">
    <location>
        <begin position="60"/>
        <end position="194"/>
    </location>
</feature>
<comment type="similarity">
    <text evidence="2">Belongs to the membrane fusion protein (MFP) (TC 8.A.1) family.</text>
</comment>
<proteinExistence type="inferred from homology"/>
<dbReference type="Pfam" id="PF25876">
    <property type="entry name" value="HH_MFP_RND"/>
    <property type="match status" value="1"/>
</dbReference>
<dbReference type="Proteomes" id="UP000220133">
    <property type="component" value="Chromosome"/>
</dbReference>
<dbReference type="GO" id="GO:0005886">
    <property type="term" value="C:plasma membrane"/>
    <property type="evidence" value="ECO:0007669"/>
    <property type="project" value="TreeGrafter"/>
</dbReference>
<evidence type="ECO:0000313" key="8">
    <source>
        <dbReference type="EMBL" id="ATL49888.1"/>
    </source>
</evidence>
<keyword evidence="3" id="KW-0175">Coiled coil</keyword>
<reference evidence="8 9" key="1">
    <citation type="submission" date="2017-10" db="EMBL/GenBank/DDBJ databases">
        <title>Paenichitinophaga pekingensis gen. nov., sp. nov., isolated from activated sludge.</title>
        <authorList>
            <person name="Jin D."/>
            <person name="Kong X."/>
            <person name="Deng Y."/>
            <person name="Bai Z."/>
        </authorList>
    </citation>
    <scope>NUCLEOTIDE SEQUENCE [LARGE SCALE GENOMIC DNA]</scope>
    <source>
        <strain evidence="8 9">13</strain>
    </source>
</reference>
<evidence type="ECO:0000259" key="5">
    <source>
        <dbReference type="Pfam" id="PF25917"/>
    </source>
</evidence>
<dbReference type="NCBIfam" id="TIGR01730">
    <property type="entry name" value="RND_mfp"/>
    <property type="match status" value="1"/>
</dbReference>
<dbReference type="OrthoDB" id="9801814at2"/>
<name>A0A291R115_9BACT</name>
<feature type="domain" description="Multidrug resistance protein MdtA-like beta-barrel" evidence="6">
    <location>
        <begin position="205"/>
        <end position="279"/>
    </location>
</feature>
<comment type="subcellular location">
    <subcellularLocation>
        <location evidence="1">Cell envelope</location>
    </subcellularLocation>
</comment>
<gene>
    <name evidence="8" type="ORF">COR50_14750</name>
</gene>
<sequence length="371" mass="41084">MRLEQVIYVSLVGLALSGCTSKAEKNQANSELRTLPVTTLTVKDTVLHRSYVASIEAVQNVEIRARVDGFLDTIHVDEGKMVRKGQVLFTIGNEEYISDLAKAKAALSNVIAEAKGAALEVERVKLLVEKKVIAGSELDVAKARLAAAEAKTDEARSALNNAENKLKYTKIRAPFTGVIDRIPLKNGSLIREGTLFTTISDVHAVYAYFNVSETEYLQYIKSRKTADMDMEKVRLVLADETLYPYPGTIETIEGEFEENTGSIAFRAKFPNPKHLLKHGASGKVLLSNEVSNAILVPQKAVFEMQDKNYVFVLDQDNKVQMRNFIPRNRMKDCYLVGSGLKEGETIVAEGVLNIRDGMTIEPLKRNAESAQ</sequence>
<dbReference type="Gene3D" id="2.40.30.170">
    <property type="match status" value="1"/>
</dbReference>
<dbReference type="InterPro" id="IPR006143">
    <property type="entry name" value="RND_pump_MFP"/>
</dbReference>
<evidence type="ECO:0000256" key="1">
    <source>
        <dbReference type="ARBA" id="ARBA00004196"/>
    </source>
</evidence>
<dbReference type="SUPFAM" id="SSF111369">
    <property type="entry name" value="HlyD-like secretion proteins"/>
    <property type="match status" value="1"/>
</dbReference>
<dbReference type="EMBL" id="CP023777">
    <property type="protein sequence ID" value="ATL49888.1"/>
    <property type="molecule type" value="Genomic_DNA"/>
</dbReference>
<dbReference type="Pfam" id="PF25917">
    <property type="entry name" value="BSH_RND"/>
    <property type="match status" value="1"/>
</dbReference>
<evidence type="ECO:0000313" key="9">
    <source>
        <dbReference type="Proteomes" id="UP000220133"/>
    </source>
</evidence>
<dbReference type="KEGG" id="cbae:COR50_14750"/>
<keyword evidence="9" id="KW-1185">Reference proteome</keyword>
<dbReference type="AlphaFoldDB" id="A0A291R115"/>
<dbReference type="PANTHER" id="PTHR30158:SF23">
    <property type="entry name" value="MULTIDRUG RESISTANCE PROTEIN MEXA"/>
    <property type="match status" value="1"/>
</dbReference>
<evidence type="ECO:0000259" key="4">
    <source>
        <dbReference type="Pfam" id="PF25876"/>
    </source>
</evidence>
<dbReference type="GO" id="GO:0022857">
    <property type="term" value="F:transmembrane transporter activity"/>
    <property type="evidence" value="ECO:0007669"/>
    <property type="project" value="InterPro"/>
</dbReference>